<comment type="caution">
    <text evidence="1">The sequence shown here is derived from an EMBL/GenBank/DDBJ whole genome shotgun (WGS) entry which is preliminary data.</text>
</comment>
<protein>
    <submittedName>
        <fullName evidence="1">Uncharacterized protein</fullName>
    </submittedName>
</protein>
<keyword evidence="2" id="KW-1185">Reference proteome</keyword>
<name>A0ABS8RSI9_DATST</name>
<proteinExistence type="predicted"/>
<evidence type="ECO:0000313" key="1">
    <source>
        <dbReference type="EMBL" id="MCD7449751.1"/>
    </source>
</evidence>
<dbReference type="Proteomes" id="UP000823775">
    <property type="component" value="Unassembled WGS sequence"/>
</dbReference>
<sequence>MQMSLAGIFENLIALRCSQVPEKLSLVWSAEIFTYQLILLGNRVVTNRCFRRTCEFAQILSDSDILNNMDMQIAHQKAILQKEESCSEVSWDMGRLTETSEPYFIVSSFSEVTILTDDDGLFGRYVSGDLLLMFWNCVKRSESAISAVW</sequence>
<organism evidence="1 2">
    <name type="scientific">Datura stramonium</name>
    <name type="common">Jimsonweed</name>
    <name type="synonym">Common thornapple</name>
    <dbReference type="NCBI Taxonomy" id="4076"/>
    <lineage>
        <taxon>Eukaryota</taxon>
        <taxon>Viridiplantae</taxon>
        <taxon>Streptophyta</taxon>
        <taxon>Embryophyta</taxon>
        <taxon>Tracheophyta</taxon>
        <taxon>Spermatophyta</taxon>
        <taxon>Magnoliopsida</taxon>
        <taxon>eudicotyledons</taxon>
        <taxon>Gunneridae</taxon>
        <taxon>Pentapetalae</taxon>
        <taxon>asterids</taxon>
        <taxon>lamiids</taxon>
        <taxon>Solanales</taxon>
        <taxon>Solanaceae</taxon>
        <taxon>Solanoideae</taxon>
        <taxon>Datureae</taxon>
        <taxon>Datura</taxon>
    </lineage>
</organism>
<evidence type="ECO:0000313" key="2">
    <source>
        <dbReference type="Proteomes" id="UP000823775"/>
    </source>
</evidence>
<gene>
    <name evidence="1" type="ORF">HAX54_001320</name>
</gene>
<accession>A0ABS8RSI9</accession>
<dbReference type="EMBL" id="JACEIK010000105">
    <property type="protein sequence ID" value="MCD7449751.1"/>
    <property type="molecule type" value="Genomic_DNA"/>
</dbReference>
<reference evidence="1 2" key="1">
    <citation type="journal article" date="2021" name="BMC Genomics">
        <title>Datura genome reveals duplications of psychoactive alkaloid biosynthetic genes and high mutation rate following tissue culture.</title>
        <authorList>
            <person name="Rajewski A."/>
            <person name="Carter-House D."/>
            <person name="Stajich J."/>
            <person name="Litt A."/>
        </authorList>
    </citation>
    <scope>NUCLEOTIDE SEQUENCE [LARGE SCALE GENOMIC DNA]</scope>
    <source>
        <strain evidence="1">AR-01</strain>
    </source>
</reference>